<dbReference type="Ensembl" id="ENSCWAT00000015941.1">
    <property type="protein sequence ID" value="ENSCWAP00000014686.1"/>
    <property type="gene ID" value="ENSCWAG00000011381.1"/>
</dbReference>
<name>A0A8C3WHT1_9CETA</name>
<reference evidence="1" key="1">
    <citation type="submission" date="2025-08" db="UniProtKB">
        <authorList>
            <consortium name="Ensembl"/>
        </authorList>
    </citation>
    <scope>IDENTIFICATION</scope>
</reference>
<evidence type="ECO:0000313" key="2">
    <source>
        <dbReference type="Proteomes" id="UP000694540"/>
    </source>
</evidence>
<protein>
    <submittedName>
        <fullName evidence="1">Uncharacterized protein</fullName>
    </submittedName>
</protein>
<organism evidence="1 2">
    <name type="scientific">Catagonus wagneri</name>
    <name type="common">Chacoan peccary</name>
    <dbReference type="NCBI Taxonomy" id="51154"/>
    <lineage>
        <taxon>Eukaryota</taxon>
        <taxon>Metazoa</taxon>
        <taxon>Chordata</taxon>
        <taxon>Craniata</taxon>
        <taxon>Vertebrata</taxon>
        <taxon>Euteleostomi</taxon>
        <taxon>Mammalia</taxon>
        <taxon>Eutheria</taxon>
        <taxon>Laurasiatheria</taxon>
        <taxon>Artiodactyla</taxon>
        <taxon>Suina</taxon>
        <taxon>Tayassuidae</taxon>
        <taxon>Catagonus</taxon>
    </lineage>
</organism>
<dbReference type="Proteomes" id="UP000694540">
    <property type="component" value="Unplaced"/>
</dbReference>
<keyword evidence="2" id="KW-1185">Reference proteome</keyword>
<sequence length="70" mass="8220">MKETFWRLGSPRSRCWQIQCLVKCLMRTYFLVHRQPSFHCVLTWWKGPGSSLESLYKGTNPIPEGSTLMN</sequence>
<accession>A0A8C3WHT1</accession>
<dbReference type="GeneTree" id="ENSGT01040000244016"/>
<proteinExistence type="predicted"/>
<evidence type="ECO:0000313" key="1">
    <source>
        <dbReference type="Ensembl" id="ENSCWAP00000014686.1"/>
    </source>
</evidence>
<dbReference type="AlphaFoldDB" id="A0A8C3WHT1"/>
<reference evidence="1" key="2">
    <citation type="submission" date="2025-09" db="UniProtKB">
        <authorList>
            <consortium name="Ensembl"/>
        </authorList>
    </citation>
    <scope>IDENTIFICATION</scope>
</reference>